<feature type="transmembrane region" description="Helical" evidence="1">
    <location>
        <begin position="12"/>
        <end position="35"/>
    </location>
</feature>
<sequence length="286" mass="32338">MYNARGKRQHMSWPIVLIPWICALILIGSVVYAPWDYIKPDGRDWSKAGHVAFDTMAPQMMALGVAWITWSSHNGYGGVIGNLLTWRFFTVISKIALPVTIFMGPAMVGHLYSRVQIFYIYDSEMNYLYYGQLIGVFMYAMAVALFFQHPIGRGMMIQILAITRLELLLHSRHPDILDQLTGDPEQDKPLWQNLEEREQLDVNLTATNGAAKTIGSTITNGKVIGGYVPCQESKQIPTIYPSLSIISEQQADNFEKLKKYSVAPYTPSLETVTDLDDEKNEEFTAF</sequence>
<dbReference type="Proteomes" id="UP001208570">
    <property type="component" value="Unassembled WGS sequence"/>
</dbReference>
<proteinExistence type="predicted"/>
<accession>A0AAD9JAH7</accession>
<dbReference type="EMBL" id="JAODUP010000444">
    <property type="protein sequence ID" value="KAK2149622.1"/>
    <property type="molecule type" value="Genomic_DNA"/>
</dbReference>
<evidence type="ECO:0000256" key="1">
    <source>
        <dbReference type="SAM" id="Phobius"/>
    </source>
</evidence>
<organism evidence="2 3">
    <name type="scientific">Paralvinella palmiformis</name>
    <dbReference type="NCBI Taxonomy" id="53620"/>
    <lineage>
        <taxon>Eukaryota</taxon>
        <taxon>Metazoa</taxon>
        <taxon>Spiralia</taxon>
        <taxon>Lophotrochozoa</taxon>
        <taxon>Annelida</taxon>
        <taxon>Polychaeta</taxon>
        <taxon>Sedentaria</taxon>
        <taxon>Canalipalpata</taxon>
        <taxon>Terebellida</taxon>
        <taxon>Terebelliformia</taxon>
        <taxon>Alvinellidae</taxon>
        <taxon>Paralvinella</taxon>
    </lineage>
</organism>
<keyword evidence="1" id="KW-1133">Transmembrane helix</keyword>
<name>A0AAD9JAH7_9ANNE</name>
<protein>
    <submittedName>
        <fullName evidence="2">Uncharacterized protein</fullName>
    </submittedName>
</protein>
<keyword evidence="1" id="KW-0812">Transmembrane</keyword>
<dbReference type="InterPro" id="IPR052728">
    <property type="entry name" value="O2_lipid_transport_reg"/>
</dbReference>
<evidence type="ECO:0000313" key="2">
    <source>
        <dbReference type="EMBL" id="KAK2149622.1"/>
    </source>
</evidence>
<reference evidence="2" key="1">
    <citation type="journal article" date="2023" name="Mol. Biol. Evol.">
        <title>Third-Generation Sequencing Reveals the Adaptive Role of the Epigenome in Three Deep-Sea Polychaetes.</title>
        <authorList>
            <person name="Perez M."/>
            <person name="Aroh O."/>
            <person name="Sun Y."/>
            <person name="Lan Y."/>
            <person name="Juniper S.K."/>
            <person name="Young C.R."/>
            <person name="Angers B."/>
            <person name="Qian P.Y."/>
        </authorList>
    </citation>
    <scope>NUCLEOTIDE SEQUENCE</scope>
    <source>
        <strain evidence="2">P08H-3</strain>
    </source>
</reference>
<keyword evidence="1" id="KW-0472">Membrane</keyword>
<dbReference type="AlphaFoldDB" id="A0AAD9JAH7"/>
<feature type="transmembrane region" description="Helical" evidence="1">
    <location>
        <begin position="84"/>
        <end position="107"/>
    </location>
</feature>
<keyword evidence="3" id="KW-1185">Reference proteome</keyword>
<dbReference type="PANTHER" id="PTHR11161:SF0">
    <property type="entry name" value="O-ACYLTRANSFERASE LIKE PROTEIN"/>
    <property type="match status" value="1"/>
</dbReference>
<dbReference type="PANTHER" id="PTHR11161">
    <property type="entry name" value="O-ACYLTRANSFERASE"/>
    <property type="match status" value="1"/>
</dbReference>
<gene>
    <name evidence="2" type="ORF">LSH36_444g02039</name>
</gene>
<comment type="caution">
    <text evidence="2">The sequence shown here is derived from an EMBL/GenBank/DDBJ whole genome shotgun (WGS) entry which is preliminary data.</text>
</comment>
<feature type="transmembrane region" description="Helical" evidence="1">
    <location>
        <begin position="127"/>
        <end position="147"/>
    </location>
</feature>
<evidence type="ECO:0000313" key="3">
    <source>
        <dbReference type="Proteomes" id="UP001208570"/>
    </source>
</evidence>